<evidence type="ECO:0000313" key="7">
    <source>
        <dbReference type="Proteomes" id="UP000807825"/>
    </source>
</evidence>
<reference evidence="6" key="1">
    <citation type="submission" date="2020-07" db="EMBL/GenBank/DDBJ databases">
        <title>Huge and variable diversity of episymbiotic CPR bacteria and DPANN archaea in groundwater ecosystems.</title>
        <authorList>
            <person name="He C.Y."/>
            <person name="Keren R."/>
            <person name="Whittaker M."/>
            <person name="Farag I.F."/>
            <person name="Doudna J."/>
            <person name="Cate J.H.D."/>
            <person name="Banfield J.F."/>
        </authorList>
    </citation>
    <scope>NUCLEOTIDE SEQUENCE</scope>
    <source>
        <strain evidence="6">NC_groundwater_1664_Pr3_B-0.1um_52_9</strain>
    </source>
</reference>
<dbReference type="InterPro" id="IPR036291">
    <property type="entry name" value="NAD(P)-bd_dom_sf"/>
</dbReference>
<dbReference type="SUPFAM" id="SSF51735">
    <property type="entry name" value="NAD(P)-binding Rossmann-fold domains"/>
    <property type="match status" value="1"/>
</dbReference>
<dbReference type="InterPro" id="IPR008927">
    <property type="entry name" value="6-PGluconate_DH-like_C_sf"/>
</dbReference>
<evidence type="ECO:0000256" key="3">
    <source>
        <dbReference type="PIRSR" id="PIRSR000105-2"/>
    </source>
</evidence>
<dbReference type="GO" id="GO:0006631">
    <property type="term" value="P:fatty acid metabolic process"/>
    <property type="evidence" value="ECO:0007669"/>
    <property type="project" value="InterPro"/>
</dbReference>
<keyword evidence="3" id="KW-0520">NAD</keyword>
<accession>A0A9D6YZY4</accession>
<dbReference type="GO" id="GO:0070403">
    <property type="term" value="F:NAD+ binding"/>
    <property type="evidence" value="ECO:0007669"/>
    <property type="project" value="InterPro"/>
</dbReference>
<feature type="binding site" evidence="3">
    <location>
        <position position="33"/>
    </location>
    <ligand>
        <name>NAD(+)</name>
        <dbReference type="ChEBI" id="CHEBI:57540"/>
    </ligand>
</feature>
<dbReference type="PIRSF" id="PIRSF000105">
    <property type="entry name" value="HCDH"/>
    <property type="match status" value="1"/>
</dbReference>
<dbReference type="Gene3D" id="3.40.50.720">
    <property type="entry name" value="NAD(P)-binding Rossmann-like Domain"/>
    <property type="match status" value="1"/>
</dbReference>
<name>A0A9D6YZY4_9BACT</name>
<dbReference type="PANTHER" id="PTHR48075:SF5">
    <property type="entry name" value="3-HYDROXYBUTYRYL-COA DEHYDROGENASE"/>
    <property type="match status" value="1"/>
</dbReference>
<dbReference type="FunFam" id="3.40.50.720:FF:000009">
    <property type="entry name" value="Fatty oxidation complex, alpha subunit"/>
    <property type="match status" value="1"/>
</dbReference>
<dbReference type="PANTHER" id="PTHR48075">
    <property type="entry name" value="3-HYDROXYACYL-COA DEHYDROGENASE FAMILY PROTEIN"/>
    <property type="match status" value="1"/>
</dbReference>
<dbReference type="InterPro" id="IPR006176">
    <property type="entry name" value="3-OHacyl-CoA_DH_NAD-bd"/>
</dbReference>
<dbReference type="InterPro" id="IPR013328">
    <property type="entry name" value="6PGD_dom2"/>
</dbReference>
<dbReference type="EMBL" id="JACRDE010000210">
    <property type="protein sequence ID" value="MBI5249358.1"/>
    <property type="molecule type" value="Genomic_DNA"/>
</dbReference>
<dbReference type="AlphaFoldDB" id="A0A9D6YZY4"/>
<evidence type="ECO:0000256" key="1">
    <source>
        <dbReference type="ARBA" id="ARBA00023002"/>
    </source>
</evidence>
<dbReference type="Proteomes" id="UP000807825">
    <property type="component" value="Unassembled WGS sequence"/>
</dbReference>
<dbReference type="Gene3D" id="1.10.1040.10">
    <property type="entry name" value="N-(1-d-carboxylethyl)-l-norvaline Dehydrogenase, domain 2"/>
    <property type="match status" value="1"/>
</dbReference>
<evidence type="ECO:0000313" key="6">
    <source>
        <dbReference type="EMBL" id="MBI5249358.1"/>
    </source>
</evidence>
<feature type="binding site" evidence="3">
    <location>
        <position position="121"/>
    </location>
    <ligand>
        <name>NAD(+)</name>
        <dbReference type="ChEBI" id="CHEBI:57540"/>
    </ligand>
</feature>
<protein>
    <submittedName>
        <fullName evidence="6">3-hydroxyacyl-CoA dehydrogenase family protein</fullName>
    </submittedName>
</protein>
<dbReference type="SUPFAM" id="SSF48179">
    <property type="entry name" value="6-phosphogluconate dehydrogenase C-terminal domain-like"/>
    <property type="match status" value="1"/>
</dbReference>
<feature type="domain" description="3-hydroxyacyl-CoA dehydrogenase NAD binding" evidence="5">
    <location>
        <begin position="5"/>
        <end position="186"/>
    </location>
</feature>
<comment type="caution">
    <text evidence="6">The sequence shown here is derived from an EMBL/GenBank/DDBJ whole genome shotgun (WGS) entry which is preliminary data.</text>
</comment>
<feature type="binding site" evidence="3">
    <location>
        <position position="94"/>
    </location>
    <ligand>
        <name>NAD(+)</name>
        <dbReference type="ChEBI" id="CHEBI:57540"/>
    </ligand>
</feature>
<feature type="site" description="Important for catalytic activity" evidence="2">
    <location>
        <position position="142"/>
    </location>
</feature>
<proteinExistence type="predicted"/>
<dbReference type="Pfam" id="PF02737">
    <property type="entry name" value="3HCDH_N"/>
    <property type="match status" value="1"/>
</dbReference>
<feature type="binding site" evidence="3">
    <location>
        <begin position="10"/>
        <end position="15"/>
    </location>
    <ligand>
        <name>NAD(+)</name>
        <dbReference type="ChEBI" id="CHEBI:57540"/>
    </ligand>
</feature>
<evidence type="ECO:0000256" key="2">
    <source>
        <dbReference type="PIRSR" id="PIRSR000105-1"/>
    </source>
</evidence>
<dbReference type="InterPro" id="IPR006108">
    <property type="entry name" value="3HC_DH_C"/>
</dbReference>
<keyword evidence="1" id="KW-0560">Oxidoreductase</keyword>
<evidence type="ECO:0000259" key="4">
    <source>
        <dbReference type="Pfam" id="PF00725"/>
    </source>
</evidence>
<organism evidence="6 7">
    <name type="scientific">Desulfomonile tiedjei</name>
    <dbReference type="NCBI Taxonomy" id="2358"/>
    <lineage>
        <taxon>Bacteria</taxon>
        <taxon>Pseudomonadati</taxon>
        <taxon>Thermodesulfobacteriota</taxon>
        <taxon>Desulfomonilia</taxon>
        <taxon>Desulfomonilales</taxon>
        <taxon>Desulfomonilaceae</taxon>
        <taxon>Desulfomonile</taxon>
    </lineage>
</organism>
<gene>
    <name evidence="6" type="ORF">HY912_07680</name>
</gene>
<dbReference type="InterPro" id="IPR022694">
    <property type="entry name" value="3-OHacyl-CoA_DH"/>
</dbReference>
<feature type="binding site" evidence="3">
    <location>
        <position position="276"/>
    </location>
    <ligand>
        <name>NAD(+)</name>
        <dbReference type="ChEBI" id="CHEBI:57540"/>
    </ligand>
</feature>
<dbReference type="Pfam" id="PF00725">
    <property type="entry name" value="3HCDH"/>
    <property type="match status" value="1"/>
</dbReference>
<evidence type="ECO:0000259" key="5">
    <source>
        <dbReference type="Pfam" id="PF02737"/>
    </source>
</evidence>
<sequence length="297" mass="32439">MAIEKLTVLGAGTMGHGIAQAAAVSGLEVMLYDIDRQMLDKAVLAVKANIEKHFVAKGKLSREEGDAVMARLRVDADLHRAAEQADYVIEAVPEKMDLKKSLFAQLDSICPPHTILATNTSVMSVTAISGATKRQEKCIGTHFFNPAAIMKLVEVVTPLGVSEETLETTLSVCRKMGKMPIKVKDVPGFIVNRLLMGLYMEAAQMVLEGTATAEEIDTAMRLGAGHPMGPCELADFGGFDVIQMASDEVFSYTHCENDRLNILYRKMLEAGRLGRKNGKGFYDYLEDGTKKPFTLFS</sequence>
<feature type="domain" description="3-hydroxyacyl-CoA dehydrogenase C-terminal" evidence="4">
    <location>
        <begin position="188"/>
        <end position="284"/>
    </location>
</feature>
<feature type="binding site" evidence="3">
    <location>
        <position position="99"/>
    </location>
    <ligand>
        <name>NAD(+)</name>
        <dbReference type="ChEBI" id="CHEBI:57540"/>
    </ligand>
</feature>
<feature type="binding site" evidence="3">
    <location>
        <position position="145"/>
    </location>
    <ligand>
        <name>NAD(+)</name>
        <dbReference type="ChEBI" id="CHEBI:57540"/>
    </ligand>
</feature>
<dbReference type="GO" id="GO:0016616">
    <property type="term" value="F:oxidoreductase activity, acting on the CH-OH group of donors, NAD or NADP as acceptor"/>
    <property type="evidence" value="ECO:0007669"/>
    <property type="project" value="InterPro"/>
</dbReference>